<evidence type="ECO:0000256" key="6">
    <source>
        <dbReference type="ARBA" id="ARBA00022618"/>
    </source>
</evidence>
<dbReference type="GO" id="GO:0000278">
    <property type="term" value="P:mitotic cell cycle"/>
    <property type="evidence" value="ECO:0007669"/>
    <property type="project" value="TreeGrafter"/>
</dbReference>
<evidence type="ECO:0000256" key="11">
    <source>
        <dbReference type="ARBA" id="ARBA00023306"/>
    </source>
</evidence>
<dbReference type="GO" id="GO:0005876">
    <property type="term" value="C:spindle microtubule"/>
    <property type="evidence" value="ECO:0007669"/>
    <property type="project" value="TreeGrafter"/>
</dbReference>
<keyword evidence="4" id="KW-0158">Chromosome</keyword>
<dbReference type="InterPro" id="IPR033341">
    <property type="entry name" value="SKA3"/>
</dbReference>
<dbReference type="AlphaFoldDB" id="A0A5C6PN93"/>
<keyword evidence="15" id="KW-1185">Reference proteome</keyword>
<name>A0A5C6PN93_9TELE</name>
<keyword evidence="7" id="KW-0493">Microtubule</keyword>
<dbReference type="GO" id="GO:0000940">
    <property type="term" value="C:outer kinetochore"/>
    <property type="evidence" value="ECO:0007669"/>
    <property type="project" value="InterPro"/>
</dbReference>
<accession>A0A5C6PN93</accession>
<evidence type="ECO:0000256" key="5">
    <source>
        <dbReference type="ARBA" id="ARBA00022490"/>
    </source>
</evidence>
<keyword evidence="6" id="KW-0132">Cell division</keyword>
<evidence type="ECO:0000256" key="10">
    <source>
        <dbReference type="ARBA" id="ARBA00023212"/>
    </source>
</evidence>
<keyword evidence="9" id="KW-0995">Kinetochore</keyword>
<proteinExistence type="inferred from homology"/>
<comment type="caution">
    <text evidence="14">The sequence shown here is derived from an EMBL/GenBank/DDBJ whole genome shotgun (WGS) entry which is preliminary data.</text>
</comment>
<comment type="subcellular location">
    <subcellularLocation>
        <location evidence="2">Chromosome</location>
        <location evidence="2">Centromere</location>
        <location evidence="2">Kinetochore</location>
    </subcellularLocation>
    <subcellularLocation>
        <location evidence="1">Cytoplasm</location>
        <location evidence="1">Cytoskeleton</location>
        <location evidence="1">Spindle</location>
    </subcellularLocation>
</comment>
<comment type="similarity">
    <text evidence="3">Belongs to the SKA3 family.</text>
</comment>
<evidence type="ECO:0000256" key="13">
    <source>
        <dbReference type="SAM" id="MobiDB-lite"/>
    </source>
</evidence>
<evidence type="ECO:0000256" key="4">
    <source>
        <dbReference type="ARBA" id="ARBA00022454"/>
    </source>
</evidence>
<evidence type="ECO:0000256" key="1">
    <source>
        <dbReference type="ARBA" id="ARBA00004186"/>
    </source>
</evidence>
<evidence type="ECO:0000256" key="3">
    <source>
        <dbReference type="ARBA" id="ARBA00007716"/>
    </source>
</evidence>
<protein>
    <submittedName>
        <fullName evidence="14">Spindle and kinetochore-associated protein 3</fullName>
    </submittedName>
</protein>
<evidence type="ECO:0000313" key="15">
    <source>
        <dbReference type="Proteomes" id="UP000324091"/>
    </source>
</evidence>
<evidence type="ECO:0000256" key="7">
    <source>
        <dbReference type="ARBA" id="ARBA00022701"/>
    </source>
</evidence>
<dbReference type="Gene3D" id="6.10.250.1400">
    <property type="match status" value="1"/>
</dbReference>
<evidence type="ECO:0000256" key="12">
    <source>
        <dbReference type="ARBA" id="ARBA00023328"/>
    </source>
</evidence>
<reference evidence="14 15" key="1">
    <citation type="submission" date="2019-04" db="EMBL/GenBank/DDBJ databases">
        <title>Chromosome genome assembly for Takifugu flavidus.</title>
        <authorList>
            <person name="Xiao S."/>
        </authorList>
    </citation>
    <scope>NUCLEOTIDE SEQUENCE [LARGE SCALE GENOMIC DNA]</scope>
    <source>
        <strain evidence="14">HTHZ2018</strain>
        <tissue evidence="14">Muscle</tissue>
    </source>
</reference>
<dbReference type="PANTHER" id="PTHR48118:SF1">
    <property type="entry name" value="SPINDLE AND KINETOCHORE-ASSOCIATED PROTEIN 3"/>
    <property type="match status" value="1"/>
</dbReference>
<keyword evidence="12" id="KW-0137">Centromere</keyword>
<evidence type="ECO:0000256" key="8">
    <source>
        <dbReference type="ARBA" id="ARBA00022776"/>
    </source>
</evidence>
<sequence length="601" mass="66488">MDPTAEFFAKLKKLAVTLESETGRLQQVFESRKSEDDTDTTATAMRAYHEVNCDVGNLKGQIQEQLVQQKAKEKEVNSFIKECKMMEERISQDIHTLKERWEKYGYQGQKDTQKPASTNCHESATEDKMENEAKTGGGGSDEDEPKDAGDVQPTSPPVDGRPPVTDGLRTPQLSDFGLSEMVLKKGLAGSDWCEPPAPQISLPRPFGTPGPPPMPVTPKCALWLDDDEPQTPKLQEFAISEPTLCLLNDFTMDLFKKNAQKPQRPIEDISVPVNLKLETLQVKDDLESPELPELSAPGFQIKKAKCSRDPPTQINGTPVSATLRGETATTPEIPALKTPYLKHLVSAKKLGPTGAQASDGSHVSAPLLPPLKGSMSFAGVEEQQMPVMPHLESALANSLHGKSTNVVKNGGEHEGLSRVYGLELDGRTQEFNLGTPRLRMELEDPSTPEMPDLSSITQDICKLVSQAQLKKTAMMATRPDIRTDKIDLHKAVSMVSDSEFQSLPNYLKLTTLHNLNQAVHNINTFMADHPGADSFNHFLWILLNFSDQEREREEFPIEELQRIINAGTKTPVYILCLTELKRLTHVGGVKNTSVYKLNVHS</sequence>
<dbReference type="GO" id="GO:0051301">
    <property type="term" value="P:cell division"/>
    <property type="evidence" value="ECO:0007669"/>
    <property type="project" value="UniProtKB-KW"/>
</dbReference>
<keyword evidence="5" id="KW-0963">Cytoplasm</keyword>
<gene>
    <name evidence="14" type="ORF">D4764_01G0002340</name>
</gene>
<feature type="region of interest" description="Disordered" evidence="13">
    <location>
        <begin position="106"/>
        <end position="173"/>
    </location>
</feature>
<keyword evidence="11" id="KW-0131">Cell cycle</keyword>
<dbReference type="EMBL" id="RHFK02000001">
    <property type="protein sequence ID" value="TWW80419.1"/>
    <property type="molecule type" value="Genomic_DNA"/>
</dbReference>
<organism evidence="14 15">
    <name type="scientific">Takifugu flavidus</name>
    <name type="common">sansaifugu</name>
    <dbReference type="NCBI Taxonomy" id="433684"/>
    <lineage>
        <taxon>Eukaryota</taxon>
        <taxon>Metazoa</taxon>
        <taxon>Chordata</taxon>
        <taxon>Craniata</taxon>
        <taxon>Vertebrata</taxon>
        <taxon>Euteleostomi</taxon>
        <taxon>Actinopterygii</taxon>
        <taxon>Neopterygii</taxon>
        <taxon>Teleostei</taxon>
        <taxon>Neoteleostei</taxon>
        <taxon>Acanthomorphata</taxon>
        <taxon>Eupercaria</taxon>
        <taxon>Tetraodontiformes</taxon>
        <taxon>Tetradontoidea</taxon>
        <taxon>Tetraodontidae</taxon>
        <taxon>Takifugu</taxon>
    </lineage>
</organism>
<keyword evidence="8" id="KW-0498">Mitosis</keyword>
<evidence type="ECO:0000256" key="2">
    <source>
        <dbReference type="ARBA" id="ARBA00004629"/>
    </source>
</evidence>
<dbReference type="Proteomes" id="UP000324091">
    <property type="component" value="Chromosome 1"/>
</dbReference>
<keyword evidence="10" id="KW-0206">Cytoskeleton</keyword>
<dbReference type="GO" id="GO:0007059">
    <property type="term" value="P:chromosome segregation"/>
    <property type="evidence" value="ECO:0007669"/>
    <property type="project" value="InterPro"/>
</dbReference>
<evidence type="ECO:0000256" key="9">
    <source>
        <dbReference type="ARBA" id="ARBA00022838"/>
    </source>
</evidence>
<dbReference type="PANTHER" id="PTHR48118">
    <property type="entry name" value="SPINDLE AND KINETOCHORE-ASSOCIATED PROTEIN 3"/>
    <property type="match status" value="1"/>
</dbReference>
<evidence type="ECO:0000313" key="14">
    <source>
        <dbReference type="EMBL" id="TWW80419.1"/>
    </source>
</evidence>
<feature type="compositionally biased region" description="Basic and acidic residues" evidence="13">
    <location>
        <begin position="123"/>
        <end position="133"/>
    </location>
</feature>